<evidence type="ECO:0000313" key="1">
    <source>
        <dbReference type="EMBL" id="MBW0530698.1"/>
    </source>
</evidence>
<dbReference type="EMBL" id="AVOT02036227">
    <property type="protein sequence ID" value="MBW0530698.1"/>
    <property type="molecule type" value="Genomic_DNA"/>
</dbReference>
<dbReference type="OrthoDB" id="2518764at2759"/>
<gene>
    <name evidence="1" type="ORF">O181_070413</name>
</gene>
<reference evidence="1" key="1">
    <citation type="submission" date="2021-03" db="EMBL/GenBank/DDBJ databases">
        <title>Draft genome sequence of rust myrtle Austropuccinia psidii MF-1, a brazilian biotype.</title>
        <authorList>
            <person name="Quecine M.C."/>
            <person name="Pachon D.M.R."/>
            <person name="Bonatelli M.L."/>
            <person name="Correr F.H."/>
            <person name="Franceschini L.M."/>
            <person name="Leite T.F."/>
            <person name="Margarido G.R.A."/>
            <person name="Almeida C.A."/>
            <person name="Ferrarezi J.A."/>
            <person name="Labate C.A."/>
        </authorList>
    </citation>
    <scope>NUCLEOTIDE SEQUENCE</scope>
    <source>
        <strain evidence="1">MF-1</strain>
    </source>
</reference>
<keyword evidence="2" id="KW-1185">Reference proteome</keyword>
<sequence>MNEPLSQPISSFSDIRGMEKLNSSNFFTWQRGIGSSLSMRNLRDMLLEPPSSVKIDPIYLKEKEMVYYFIVGHLDDENYNKFVSNKDEEPYQLWNSIKEHYPSSSGENIASHFGKLFSIKFHLPPMPYLRLSPPFSLLLNFLEDSLLAFLLLKSWYRFLHFMYFDFSLKPEDTSPLLSFILSKFQSKFPLWKNYLKKSNSIY</sequence>
<protein>
    <submittedName>
        <fullName evidence="1">Uncharacterized protein</fullName>
    </submittedName>
</protein>
<comment type="caution">
    <text evidence="1">The sequence shown here is derived from an EMBL/GenBank/DDBJ whole genome shotgun (WGS) entry which is preliminary data.</text>
</comment>
<accession>A0A9Q3F3V8</accession>
<dbReference type="Proteomes" id="UP000765509">
    <property type="component" value="Unassembled WGS sequence"/>
</dbReference>
<proteinExistence type="predicted"/>
<name>A0A9Q3F3V8_9BASI</name>
<dbReference type="AlphaFoldDB" id="A0A9Q3F3V8"/>
<organism evidence="1 2">
    <name type="scientific">Austropuccinia psidii MF-1</name>
    <dbReference type="NCBI Taxonomy" id="1389203"/>
    <lineage>
        <taxon>Eukaryota</taxon>
        <taxon>Fungi</taxon>
        <taxon>Dikarya</taxon>
        <taxon>Basidiomycota</taxon>
        <taxon>Pucciniomycotina</taxon>
        <taxon>Pucciniomycetes</taxon>
        <taxon>Pucciniales</taxon>
        <taxon>Sphaerophragmiaceae</taxon>
        <taxon>Austropuccinia</taxon>
    </lineage>
</organism>
<evidence type="ECO:0000313" key="2">
    <source>
        <dbReference type="Proteomes" id="UP000765509"/>
    </source>
</evidence>